<keyword evidence="2" id="KW-1185">Reference proteome</keyword>
<protein>
    <submittedName>
        <fullName evidence="1">Component of the polarisome</fullName>
    </submittedName>
</protein>
<organism evidence="1 2">
    <name type="scientific">Zalaria obscura</name>
    <dbReference type="NCBI Taxonomy" id="2024903"/>
    <lineage>
        <taxon>Eukaryota</taxon>
        <taxon>Fungi</taxon>
        <taxon>Dikarya</taxon>
        <taxon>Ascomycota</taxon>
        <taxon>Pezizomycotina</taxon>
        <taxon>Dothideomycetes</taxon>
        <taxon>Dothideomycetidae</taxon>
        <taxon>Dothideales</taxon>
        <taxon>Zalariaceae</taxon>
        <taxon>Zalaria</taxon>
    </lineage>
</organism>
<gene>
    <name evidence="1" type="primary">SPA2</name>
    <name evidence="1" type="ORF">M8818_006512</name>
</gene>
<evidence type="ECO:0000313" key="2">
    <source>
        <dbReference type="Proteomes" id="UP001320706"/>
    </source>
</evidence>
<accession>A0ACC3S6H0</accession>
<sequence>MNICAVPCRLDQSAVLVAILRAKIIRLGKACGSRGQRCPRPAIVQSLIPKSKGVPIVPVTVSSGPSLLHPIPGSCAASAVITVCAVSILYLPWYLSSTASRQQLRVFRTFLTQPLPGASPSLLRAGAGPPTTVAQDRRIRVHELSTDVYDELLRREDDRQRKVPDVPRYLLPKPSFHPKRNQARQKLSTLPPERFRQLATDVFYELERRIPRFAGVDISRVGSPAGSAASSQRAPSRQGGMPNGMRGPPGGPGGFRGPPGSGPGYQSYQPSGPGSRPAEHNRPEQEHHG</sequence>
<dbReference type="Proteomes" id="UP001320706">
    <property type="component" value="Unassembled WGS sequence"/>
</dbReference>
<reference evidence="1" key="1">
    <citation type="submission" date="2024-02" db="EMBL/GenBank/DDBJ databases">
        <title>Metagenome Assembled Genome of Zalaria obscura JY119.</title>
        <authorList>
            <person name="Vighnesh L."/>
            <person name="Jagadeeshwari U."/>
            <person name="Venkata Ramana C."/>
            <person name="Sasikala C."/>
        </authorList>
    </citation>
    <scope>NUCLEOTIDE SEQUENCE</scope>
    <source>
        <strain evidence="1">JY119</strain>
    </source>
</reference>
<proteinExistence type="predicted"/>
<comment type="caution">
    <text evidence="1">The sequence shown here is derived from an EMBL/GenBank/DDBJ whole genome shotgun (WGS) entry which is preliminary data.</text>
</comment>
<name>A0ACC3S6H0_9PEZI</name>
<dbReference type="EMBL" id="JAMKPW020000040">
    <property type="protein sequence ID" value="KAK8198645.1"/>
    <property type="molecule type" value="Genomic_DNA"/>
</dbReference>
<evidence type="ECO:0000313" key="1">
    <source>
        <dbReference type="EMBL" id="KAK8198645.1"/>
    </source>
</evidence>